<evidence type="ECO:0000256" key="1">
    <source>
        <dbReference type="ARBA" id="ARBA00001936"/>
    </source>
</evidence>
<feature type="region of interest" description="Disordered" evidence="12">
    <location>
        <begin position="566"/>
        <end position="589"/>
    </location>
</feature>
<dbReference type="GO" id="GO:0005737">
    <property type="term" value="C:cytoplasm"/>
    <property type="evidence" value="ECO:0007669"/>
    <property type="project" value="TreeGrafter"/>
</dbReference>
<dbReference type="GO" id="GO:0005524">
    <property type="term" value="F:ATP binding"/>
    <property type="evidence" value="ECO:0007669"/>
    <property type="project" value="UniProtKB-KW"/>
</dbReference>
<feature type="domain" description="Dicer dsRNA-binding fold" evidence="16">
    <location>
        <begin position="607"/>
        <end position="718"/>
    </location>
</feature>
<protein>
    <recommendedName>
        <fullName evidence="19">P-loop containing nucleoside triphosphate hydrolase protein</fullName>
    </recommendedName>
</protein>
<dbReference type="Gene3D" id="3.40.50.300">
    <property type="entry name" value="P-loop containing nucleotide triphosphate hydrolases"/>
    <property type="match status" value="2"/>
</dbReference>
<dbReference type="Proteomes" id="UP000027073">
    <property type="component" value="Unassembled WGS sequence"/>
</dbReference>
<sequence length="1545" mass="174798">MADATLPATVALPSNETRGYQREMLEESFKKNIIIALDTGSGKTRIAILRIKAEVERQPVKASIYGLQVCWFLAPTVTLCEQQKTVITQAIPGGVAFISGASNPDDWKGRVLWEGLLATHKVVVSTPQVLLNALRHGYVSMGKDISLIVFDEAHHAVREEPYNQIMREFYFHLPPRVSDNGPCTIARPVIMGMTASPVYGGNVERAFRSLEANLDCTIRAPRIHRAELGRHVYRPTFTHVMYEPSSDLDPISTNLASLDYVVKSLKIDDDPLVVLLRKQLSTMPQDAVERPRLDQRLSKVIAKKDTFCEKGLRDLRRAAQAISLDVGTWAADWYIAEVLTKINSFQSGQYTQLFSSWRDTEAAYMAKQLTKVQATEVSYDPDDIVDDVTSKTQTLIAHLLQEKAEAEAKNDAYSCIVFVQRRDIVYALATVLRHHPKTKDKFRIRCLVGSSDNSQRYSFLDITRTFVQQTQDKILKDFESGIINLLISTSVAEEGVDLQACGSVIRWDPPPNMASWAQSRGRARRKRSTFTLMFSSDSANQKSVEEWEKMEQQMIALCNSERERQAQVRRLQEGSNEGSEDDYDDNDNDDKMLRIESTGAILTLHSAIGHLEYFCAVMPDSDHANLQPLYDIDPPDMPEGWHAFEHRLAVEPPKGPFGATVTLPKLLAPELRVFKVPRIYKKRSLAQRHVAFKAYKALYHAGMLNEHLLPLMGVVEPHLEEELKAMLKDIEKRASTASVSAQMNPWAAQKSSDGTFPEGGEWWSSRLVVDGLPPLLLFTRRHLPAWENDSGPTLYRPGRLPVKAIWTTLNDLPTNAMIDEARTFTRQLFWGIHGSRMQWDDLDFQYLFLPTGDKRDDLWSARRAWLLEQDLLNDFEENHFLADARTFGEAFKYPDDVTLVRTGYGFHKVRQFVRWKYDPMNDEEKTRFLETYACDAPKITYPLLVARRLPARTNFLLPTPIAQPKLDPTELLLSPNQCSVVLCSASEVEYSILLPSILREIAVFTTVESLRDTLFRSTTLHSIPLDLLAMAATAPVAQERFNYQRLEMLGDTVLKFITTIQLLHRYPLWHEGYLSKRKDHIVSNVQLAKSALGKQLYTWIIRNTMVGKKWKPEYFSTSAPASTPGQQVAPPALTSNLSKEGTEKEQEKLHFRAEFNGICEKKSKKNKRQADSQELSTKVLADVVESLIGAAYIHGGFELGLECIRVFGLGMEWEPLPKCISSLFSRVAKNDGNMTAVLPNVEKMLGYTFNRKLLLVEALSHASHQENKCTVSYERLEFLGDSVLDMIVTHHIYHAPGKLYSPGHVHLRRSALVNAHMLAYICLKTYIDLITAVPKRKDQGLVELQHGTQRVYLWQCLAHSSPRLLDEQAQTFVRYQKMQNELETAFLEGTIFPWAALLHLQAPKSFSDMVESLIGAVFLDSSGNIDIVRQVLRKLGYMDILERVVGDGVDVLHPVSRVSLWASNIGKKVEYRPEKVRGEVKCTIVLDEEDTISMSTVDNGRASIDEVKFMVAENLIKTMGLRDVGLNYDELKKKKKGHAGKAGES</sequence>
<evidence type="ECO:0000256" key="7">
    <source>
        <dbReference type="ARBA" id="ARBA00022840"/>
    </source>
</evidence>
<dbReference type="InParanoid" id="A0A067NJF1"/>
<evidence type="ECO:0000256" key="6">
    <source>
        <dbReference type="ARBA" id="ARBA00022806"/>
    </source>
</evidence>
<proteinExistence type="inferred from homology"/>
<dbReference type="OrthoDB" id="416741at2759"/>
<dbReference type="SUPFAM" id="SSF52540">
    <property type="entry name" value="P-loop containing nucleoside triphosphate hydrolases"/>
    <property type="match status" value="1"/>
</dbReference>
<dbReference type="InterPro" id="IPR005034">
    <property type="entry name" value="Dicer_dimerisation"/>
</dbReference>
<dbReference type="SMART" id="SM00535">
    <property type="entry name" value="RIBOc"/>
    <property type="match status" value="2"/>
</dbReference>
<dbReference type="GO" id="GO:0046872">
    <property type="term" value="F:metal ion binding"/>
    <property type="evidence" value="ECO:0007669"/>
    <property type="project" value="UniProtKB-KW"/>
</dbReference>
<dbReference type="InterPro" id="IPR006935">
    <property type="entry name" value="Helicase/UvrB_N"/>
</dbReference>
<dbReference type="PROSITE" id="PS50142">
    <property type="entry name" value="RNASE_3_2"/>
    <property type="match status" value="2"/>
</dbReference>
<dbReference type="EMBL" id="KL198008">
    <property type="protein sequence ID" value="KDQ28173.1"/>
    <property type="molecule type" value="Genomic_DNA"/>
</dbReference>
<evidence type="ECO:0000259" key="13">
    <source>
        <dbReference type="PROSITE" id="PS50142"/>
    </source>
</evidence>
<evidence type="ECO:0000256" key="3">
    <source>
        <dbReference type="ARBA" id="ARBA00022737"/>
    </source>
</evidence>
<dbReference type="PROSITE" id="PS00517">
    <property type="entry name" value="RNASE_3_1"/>
    <property type="match status" value="1"/>
</dbReference>
<evidence type="ECO:0000256" key="2">
    <source>
        <dbReference type="ARBA" id="ARBA00022723"/>
    </source>
</evidence>
<dbReference type="Pfam" id="PF00271">
    <property type="entry name" value="Helicase_C"/>
    <property type="match status" value="1"/>
</dbReference>
<dbReference type="InterPro" id="IPR036389">
    <property type="entry name" value="RNase_III_sf"/>
</dbReference>
<feature type="domain" description="Helicase C-terminal" evidence="15">
    <location>
        <begin position="394"/>
        <end position="572"/>
    </location>
</feature>
<feature type="domain" description="Helicase ATP-binding" evidence="14">
    <location>
        <begin position="24"/>
        <end position="197"/>
    </location>
</feature>
<evidence type="ECO:0000256" key="12">
    <source>
        <dbReference type="SAM" id="MobiDB-lite"/>
    </source>
</evidence>
<keyword evidence="3" id="KW-0677">Repeat</keyword>
<dbReference type="InterPro" id="IPR038248">
    <property type="entry name" value="Dicer_dimer_sf"/>
</dbReference>
<keyword evidence="10" id="KW-0464">Manganese</keyword>
<reference evidence="18" key="1">
    <citation type="journal article" date="2014" name="Proc. Natl. Acad. Sci. U.S.A.">
        <title>Extensive sampling of basidiomycete genomes demonstrates inadequacy of the white-rot/brown-rot paradigm for wood decay fungi.</title>
        <authorList>
            <person name="Riley R."/>
            <person name="Salamov A.A."/>
            <person name="Brown D.W."/>
            <person name="Nagy L.G."/>
            <person name="Floudas D."/>
            <person name="Held B.W."/>
            <person name="Levasseur A."/>
            <person name="Lombard V."/>
            <person name="Morin E."/>
            <person name="Otillar R."/>
            <person name="Lindquist E.A."/>
            <person name="Sun H."/>
            <person name="LaButti K.M."/>
            <person name="Schmutz J."/>
            <person name="Jabbour D."/>
            <person name="Luo H."/>
            <person name="Baker S.E."/>
            <person name="Pisabarro A.G."/>
            <person name="Walton J.D."/>
            <person name="Blanchette R.A."/>
            <person name="Henrissat B."/>
            <person name="Martin F."/>
            <person name="Cullen D."/>
            <person name="Hibbett D.S."/>
            <person name="Grigoriev I.V."/>
        </authorList>
    </citation>
    <scope>NUCLEOTIDE SEQUENCE [LARGE SCALE GENOMIC DNA]</scope>
    <source>
        <strain evidence="18">PC15</strain>
    </source>
</reference>
<evidence type="ECO:0000259" key="15">
    <source>
        <dbReference type="PROSITE" id="PS51194"/>
    </source>
</evidence>
<dbReference type="VEuPathDB" id="FungiDB:PLEOSDRAFT_1112895"/>
<dbReference type="GO" id="GO:0030422">
    <property type="term" value="P:siRNA processing"/>
    <property type="evidence" value="ECO:0007669"/>
    <property type="project" value="TreeGrafter"/>
</dbReference>
<accession>A0A067NJF1</accession>
<keyword evidence="6" id="KW-0347">Helicase</keyword>
<dbReference type="InterPro" id="IPR027417">
    <property type="entry name" value="P-loop_NTPase"/>
</dbReference>
<evidence type="ECO:0000256" key="5">
    <source>
        <dbReference type="ARBA" id="ARBA00022801"/>
    </source>
</evidence>
<keyword evidence="11" id="KW-0694">RNA-binding</keyword>
<dbReference type="GO" id="GO:0004386">
    <property type="term" value="F:helicase activity"/>
    <property type="evidence" value="ECO:0007669"/>
    <property type="project" value="UniProtKB-KW"/>
</dbReference>
<keyword evidence="7" id="KW-0067">ATP-binding</keyword>
<comment type="similarity">
    <text evidence="11">Belongs to the helicase family. Dicer subfamily.</text>
</comment>
<dbReference type="CDD" id="cd00593">
    <property type="entry name" value="RIBOc"/>
    <property type="match status" value="2"/>
</dbReference>
<evidence type="ECO:0000259" key="14">
    <source>
        <dbReference type="PROSITE" id="PS51192"/>
    </source>
</evidence>
<dbReference type="SMART" id="SM00490">
    <property type="entry name" value="HELICc"/>
    <property type="match status" value="1"/>
</dbReference>
<evidence type="ECO:0000256" key="11">
    <source>
        <dbReference type="PROSITE-ProRule" id="PRU00657"/>
    </source>
</evidence>
<dbReference type="CDD" id="cd18034">
    <property type="entry name" value="DEXHc_dicer"/>
    <property type="match status" value="1"/>
</dbReference>
<evidence type="ECO:0000256" key="9">
    <source>
        <dbReference type="ARBA" id="ARBA00023158"/>
    </source>
</evidence>
<feature type="domain" description="RNase III" evidence="13">
    <location>
        <begin position="1238"/>
        <end position="1422"/>
    </location>
</feature>
<dbReference type="PROSITE" id="PS51327">
    <property type="entry name" value="DICER_DSRBF"/>
    <property type="match status" value="1"/>
</dbReference>
<dbReference type="PROSITE" id="PS51192">
    <property type="entry name" value="HELICASE_ATP_BIND_1"/>
    <property type="match status" value="1"/>
</dbReference>
<dbReference type="SMART" id="SM00487">
    <property type="entry name" value="DEXDc"/>
    <property type="match status" value="1"/>
</dbReference>
<evidence type="ECO:0000256" key="8">
    <source>
        <dbReference type="ARBA" id="ARBA00022842"/>
    </source>
</evidence>
<comment type="cofactor">
    <cofactor evidence="1">
        <name>Mn(2+)</name>
        <dbReference type="ChEBI" id="CHEBI:29035"/>
    </cofactor>
</comment>
<dbReference type="GO" id="GO:0005634">
    <property type="term" value="C:nucleus"/>
    <property type="evidence" value="ECO:0007669"/>
    <property type="project" value="TreeGrafter"/>
</dbReference>
<keyword evidence="2" id="KW-0479">Metal-binding</keyword>
<dbReference type="InterPro" id="IPR000999">
    <property type="entry name" value="RNase_III_dom"/>
</dbReference>
<keyword evidence="5" id="KW-0378">Hydrolase</keyword>
<name>A0A067NJF1_PLEO1</name>
<evidence type="ECO:0000313" key="18">
    <source>
        <dbReference type="Proteomes" id="UP000027073"/>
    </source>
</evidence>
<dbReference type="HOGENOM" id="CLU_000907_4_6_1"/>
<dbReference type="GO" id="GO:0004525">
    <property type="term" value="F:ribonuclease III activity"/>
    <property type="evidence" value="ECO:0007669"/>
    <property type="project" value="InterPro"/>
</dbReference>
<dbReference type="PANTHER" id="PTHR14950">
    <property type="entry name" value="DICER-RELATED"/>
    <property type="match status" value="1"/>
</dbReference>
<keyword evidence="9" id="KW-0943">RNA-mediated gene silencing</keyword>
<evidence type="ECO:0000259" key="16">
    <source>
        <dbReference type="PROSITE" id="PS51327"/>
    </source>
</evidence>
<dbReference type="Pfam" id="PF00636">
    <property type="entry name" value="Ribonuclease_3"/>
    <property type="match status" value="2"/>
</dbReference>
<dbReference type="PANTHER" id="PTHR14950:SF37">
    <property type="entry name" value="ENDORIBONUCLEASE DICER"/>
    <property type="match status" value="1"/>
</dbReference>
<dbReference type="Gene3D" id="1.10.1520.10">
    <property type="entry name" value="Ribonuclease III domain"/>
    <property type="match status" value="2"/>
</dbReference>
<evidence type="ECO:0000256" key="10">
    <source>
        <dbReference type="ARBA" id="ARBA00023211"/>
    </source>
</evidence>
<dbReference type="InterPro" id="IPR014001">
    <property type="entry name" value="Helicase_ATP-bd"/>
</dbReference>
<gene>
    <name evidence="17" type="ORF">PLEOSDRAFT_1112895</name>
</gene>
<keyword evidence="8" id="KW-0460">Magnesium</keyword>
<dbReference type="GO" id="GO:0003677">
    <property type="term" value="F:DNA binding"/>
    <property type="evidence" value="ECO:0007669"/>
    <property type="project" value="InterPro"/>
</dbReference>
<keyword evidence="4" id="KW-0547">Nucleotide-binding</keyword>
<evidence type="ECO:0008006" key="19">
    <source>
        <dbReference type="Google" id="ProtNLM"/>
    </source>
</evidence>
<dbReference type="InterPro" id="IPR001650">
    <property type="entry name" value="Helicase_C-like"/>
</dbReference>
<organism evidence="17 18">
    <name type="scientific">Pleurotus ostreatus (strain PC15)</name>
    <name type="common">Oyster mushroom</name>
    <dbReference type="NCBI Taxonomy" id="1137138"/>
    <lineage>
        <taxon>Eukaryota</taxon>
        <taxon>Fungi</taxon>
        <taxon>Dikarya</taxon>
        <taxon>Basidiomycota</taxon>
        <taxon>Agaricomycotina</taxon>
        <taxon>Agaricomycetes</taxon>
        <taxon>Agaricomycetidae</taxon>
        <taxon>Agaricales</taxon>
        <taxon>Pleurotineae</taxon>
        <taxon>Pleurotaceae</taxon>
        <taxon>Pleurotus</taxon>
    </lineage>
</organism>
<dbReference type="GO" id="GO:0003723">
    <property type="term" value="F:RNA binding"/>
    <property type="evidence" value="ECO:0007669"/>
    <property type="project" value="UniProtKB-UniRule"/>
</dbReference>
<dbReference type="Pfam" id="PF03368">
    <property type="entry name" value="Dicer_dimer"/>
    <property type="match status" value="1"/>
</dbReference>
<dbReference type="PROSITE" id="PS51194">
    <property type="entry name" value="HELICASE_CTER"/>
    <property type="match status" value="1"/>
</dbReference>
<dbReference type="Gene3D" id="3.30.160.380">
    <property type="entry name" value="Dicer dimerisation domain"/>
    <property type="match status" value="1"/>
</dbReference>
<dbReference type="SUPFAM" id="SSF69065">
    <property type="entry name" value="RNase III domain-like"/>
    <property type="match status" value="2"/>
</dbReference>
<dbReference type="Pfam" id="PF04851">
    <property type="entry name" value="ResIII"/>
    <property type="match status" value="1"/>
</dbReference>
<evidence type="ECO:0000313" key="17">
    <source>
        <dbReference type="EMBL" id="KDQ28173.1"/>
    </source>
</evidence>
<feature type="compositionally biased region" description="Acidic residues" evidence="12">
    <location>
        <begin position="578"/>
        <end position="588"/>
    </location>
</feature>
<feature type="domain" description="RNase III" evidence="13">
    <location>
        <begin position="1007"/>
        <end position="1196"/>
    </location>
</feature>
<dbReference type="STRING" id="1137138.A0A067NJF1"/>
<evidence type="ECO:0000256" key="4">
    <source>
        <dbReference type="ARBA" id="ARBA00022741"/>
    </source>
</evidence>